<dbReference type="EMBL" id="KZ293711">
    <property type="protein sequence ID" value="PBK82937.1"/>
    <property type="molecule type" value="Genomic_DNA"/>
</dbReference>
<dbReference type="Proteomes" id="UP000217790">
    <property type="component" value="Unassembled WGS sequence"/>
</dbReference>
<gene>
    <name evidence="1" type="ORF">ARMGADRAFT_1038231</name>
</gene>
<evidence type="ECO:0008006" key="3">
    <source>
        <dbReference type="Google" id="ProtNLM"/>
    </source>
</evidence>
<dbReference type="OMA" id="PLMHEIC"/>
<keyword evidence="2" id="KW-1185">Reference proteome</keyword>
<dbReference type="OrthoDB" id="3056777at2759"/>
<sequence>MTLTFSPDFRYKLARVLHFIKSINYVPKVQVDFKDLSFTPQDGETMSDVYDTFSNFCGGLTMLDCIGWTLSHDVEAFEQLLSSSTANFAPVPFMFLYTVIILVQARKMTDWVVHSLNSSPIHVVITDCDMEAMLAEITMPWLISFTGIYTSDTSEVSVDMVEFLRRHPSLTAFFLSAQSIKPRDMEWVHSALWPLPILQTMSASLDVLNVLLSKPLLFPVLQEISIQGPVRDIHQGTWEEHFILLFSILILIGCIPGVSTLKLPFLNHFNGDAWNTFLFPPHRPEAFLTNVKKLVFYGTSVFMRPDAQEPFDLICTISYFPVVEEVDIEDRSFLGSRDEDQWLTDFCSACPMVTCLVMTSKEYHFA</sequence>
<protein>
    <recommendedName>
        <fullName evidence="3">F-box domain-containing protein</fullName>
    </recommendedName>
</protein>
<evidence type="ECO:0000313" key="1">
    <source>
        <dbReference type="EMBL" id="PBK82937.1"/>
    </source>
</evidence>
<dbReference type="InParanoid" id="A0A2H3D1P2"/>
<reference evidence="2" key="1">
    <citation type="journal article" date="2017" name="Nat. Ecol. Evol.">
        <title>Genome expansion and lineage-specific genetic innovations in the forest pathogenic fungi Armillaria.</title>
        <authorList>
            <person name="Sipos G."/>
            <person name="Prasanna A.N."/>
            <person name="Walter M.C."/>
            <person name="O'Connor E."/>
            <person name="Balint B."/>
            <person name="Krizsan K."/>
            <person name="Kiss B."/>
            <person name="Hess J."/>
            <person name="Varga T."/>
            <person name="Slot J."/>
            <person name="Riley R."/>
            <person name="Boka B."/>
            <person name="Rigling D."/>
            <person name="Barry K."/>
            <person name="Lee J."/>
            <person name="Mihaltcheva S."/>
            <person name="LaButti K."/>
            <person name="Lipzen A."/>
            <person name="Waldron R."/>
            <person name="Moloney N.M."/>
            <person name="Sperisen C."/>
            <person name="Kredics L."/>
            <person name="Vagvoelgyi C."/>
            <person name="Patrignani A."/>
            <person name="Fitzpatrick D."/>
            <person name="Nagy I."/>
            <person name="Doyle S."/>
            <person name="Anderson J.B."/>
            <person name="Grigoriev I.V."/>
            <person name="Gueldener U."/>
            <person name="Muensterkoetter M."/>
            <person name="Nagy L.G."/>
        </authorList>
    </citation>
    <scope>NUCLEOTIDE SEQUENCE [LARGE SCALE GENOMIC DNA]</scope>
    <source>
        <strain evidence="2">Ar21-2</strain>
    </source>
</reference>
<evidence type="ECO:0000313" key="2">
    <source>
        <dbReference type="Proteomes" id="UP000217790"/>
    </source>
</evidence>
<dbReference type="AlphaFoldDB" id="A0A2H3D1P2"/>
<organism evidence="1 2">
    <name type="scientific">Armillaria gallica</name>
    <name type="common">Bulbous honey fungus</name>
    <name type="synonym">Armillaria bulbosa</name>
    <dbReference type="NCBI Taxonomy" id="47427"/>
    <lineage>
        <taxon>Eukaryota</taxon>
        <taxon>Fungi</taxon>
        <taxon>Dikarya</taxon>
        <taxon>Basidiomycota</taxon>
        <taxon>Agaricomycotina</taxon>
        <taxon>Agaricomycetes</taxon>
        <taxon>Agaricomycetidae</taxon>
        <taxon>Agaricales</taxon>
        <taxon>Marasmiineae</taxon>
        <taxon>Physalacriaceae</taxon>
        <taxon>Armillaria</taxon>
    </lineage>
</organism>
<proteinExistence type="predicted"/>
<accession>A0A2H3D1P2</accession>
<name>A0A2H3D1P2_ARMGA</name>